<proteinExistence type="predicted"/>
<sequence length="80" mass="9391">MTVRDANWVGALAGNMLTHNCQHLPGYEEVCERTEIQQFHNRAQKRVQTVLGRLFAYETTVERWGCWWGSWLGNEYAYDP</sequence>
<reference evidence="1 2" key="1">
    <citation type="submission" date="2020-02" db="EMBL/GenBank/DDBJ databases">
        <authorList>
            <person name="Ferguson B K."/>
        </authorList>
    </citation>
    <scope>NUCLEOTIDE SEQUENCE [LARGE SCALE GENOMIC DNA]</scope>
</reference>
<protein>
    <submittedName>
        <fullName evidence="1">Uncharacterized protein</fullName>
    </submittedName>
</protein>
<accession>A0A6H5G365</accession>
<name>A0A6H5G365_9HEMI</name>
<feature type="non-terminal residue" evidence="1">
    <location>
        <position position="80"/>
    </location>
</feature>
<evidence type="ECO:0000313" key="1">
    <source>
        <dbReference type="EMBL" id="CAA9997076.1"/>
    </source>
</evidence>
<dbReference type="AlphaFoldDB" id="A0A6H5G365"/>
<gene>
    <name evidence="1" type="ORF">NTEN_LOCUS3423</name>
</gene>
<keyword evidence="2" id="KW-1185">Reference proteome</keyword>
<evidence type="ECO:0000313" key="2">
    <source>
        <dbReference type="Proteomes" id="UP000479000"/>
    </source>
</evidence>
<dbReference type="EMBL" id="CADCXU010005377">
    <property type="protein sequence ID" value="CAA9997076.1"/>
    <property type="molecule type" value="Genomic_DNA"/>
</dbReference>
<organism evidence="1 2">
    <name type="scientific">Nesidiocoris tenuis</name>
    <dbReference type="NCBI Taxonomy" id="355587"/>
    <lineage>
        <taxon>Eukaryota</taxon>
        <taxon>Metazoa</taxon>
        <taxon>Ecdysozoa</taxon>
        <taxon>Arthropoda</taxon>
        <taxon>Hexapoda</taxon>
        <taxon>Insecta</taxon>
        <taxon>Pterygota</taxon>
        <taxon>Neoptera</taxon>
        <taxon>Paraneoptera</taxon>
        <taxon>Hemiptera</taxon>
        <taxon>Heteroptera</taxon>
        <taxon>Panheteroptera</taxon>
        <taxon>Cimicomorpha</taxon>
        <taxon>Miridae</taxon>
        <taxon>Dicyphina</taxon>
        <taxon>Nesidiocoris</taxon>
    </lineage>
</organism>
<dbReference type="Proteomes" id="UP000479000">
    <property type="component" value="Unassembled WGS sequence"/>
</dbReference>